<dbReference type="AlphaFoldDB" id="A0A2C6KXM1"/>
<dbReference type="GeneID" id="94428917"/>
<dbReference type="Proteomes" id="UP000221165">
    <property type="component" value="Unassembled WGS sequence"/>
</dbReference>
<reference evidence="1 2" key="1">
    <citation type="journal article" date="2017" name="Int. J. Parasitol.">
        <title>The genome of the protozoan parasite Cystoisospora suis and a reverse vaccinology approach to identify vaccine candidates.</title>
        <authorList>
            <person name="Palmieri N."/>
            <person name="Shrestha A."/>
            <person name="Ruttkowski B."/>
            <person name="Beck T."/>
            <person name="Vogl C."/>
            <person name="Tomley F."/>
            <person name="Blake D.P."/>
            <person name="Joachim A."/>
        </authorList>
    </citation>
    <scope>NUCLEOTIDE SEQUENCE [LARGE SCALE GENOMIC DNA]</scope>
    <source>
        <strain evidence="1 2">Wien I</strain>
    </source>
</reference>
<sequence length="380" mass="41565">MGDRYSGAEVEELETTKTGTTLRLRPINPRNGGALGPAVSVDSTKLVVHGFRGGLEVGDQGVVACLRVGDVPFFFTTPVDDLRALPRGAFSQPVRVSRFRVVNFVGSSVSTMIAVLVRGQSRDETVLLVSGSHLASQLPRSFVFMANFSRSYPPLAASLGQLVELEPDCVLERKEDNLEHVSLACDVFRETELDFMGRLKETKQVRKSREPLRGSVAILVLSAILAITGLMICNRARRVEGENIRVYIGSRVADSLERRGVKSARLLDVATSLDPPAVMEAAQVLRGTHRLMVEPVITDNHKLKRERLRGESKGVLVTSAGMAGLIYGAWKAVSGKVSDFLRGVKDLLETSHVTSKLSKLLDVRPMPLQPNQVKVLFLLE</sequence>
<organism evidence="1 2">
    <name type="scientific">Cystoisospora suis</name>
    <dbReference type="NCBI Taxonomy" id="483139"/>
    <lineage>
        <taxon>Eukaryota</taxon>
        <taxon>Sar</taxon>
        <taxon>Alveolata</taxon>
        <taxon>Apicomplexa</taxon>
        <taxon>Conoidasida</taxon>
        <taxon>Coccidia</taxon>
        <taxon>Eucoccidiorida</taxon>
        <taxon>Eimeriorina</taxon>
        <taxon>Sarcocystidae</taxon>
        <taxon>Cystoisospora</taxon>
    </lineage>
</organism>
<evidence type="ECO:0000313" key="2">
    <source>
        <dbReference type="Proteomes" id="UP000221165"/>
    </source>
</evidence>
<dbReference type="VEuPathDB" id="ToxoDB:CSUI_005531"/>
<keyword evidence="2" id="KW-1185">Reference proteome</keyword>
<evidence type="ECO:0000313" key="1">
    <source>
        <dbReference type="EMBL" id="PHJ20626.1"/>
    </source>
</evidence>
<proteinExistence type="predicted"/>
<accession>A0A2C6KXM1</accession>
<protein>
    <submittedName>
        <fullName evidence="1">Uncharacterized protein</fullName>
    </submittedName>
</protein>
<dbReference type="RefSeq" id="XP_067922313.1">
    <property type="nucleotide sequence ID" value="XM_068065706.1"/>
</dbReference>
<gene>
    <name evidence="1" type="ORF">CSUI_005531</name>
</gene>
<dbReference type="EMBL" id="MIGC01002671">
    <property type="protein sequence ID" value="PHJ20626.1"/>
    <property type="molecule type" value="Genomic_DNA"/>
</dbReference>
<comment type="caution">
    <text evidence="1">The sequence shown here is derived from an EMBL/GenBank/DDBJ whole genome shotgun (WGS) entry which is preliminary data.</text>
</comment>
<name>A0A2C6KXM1_9APIC</name>